<dbReference type="InterPro" id="IPR048031">
    <property type="entry name" value="ScyD/ScyE-like"/>
</dbReference>
<comment type="caution">
    <text evidence="2">The sequence shown here is derived from an EMBL/GenBank/DDBJ whole genome shotgun (WGS) entry which is preliminary data.</text>
</comment>
<keyword evidence="3" id="KW-1185">Reference proteome</keyword>
<evidence type="ECO:0008006" key="4">
    <source>
        <dbReference type="Google" id="ProtNLM"/>
    </source>
</evidence>
<evidence type="ECO:0000313" key="3">
    <source>
        <dbReference type="Proteomes" id="UP001549257"/>
    </source>
</evidence>
<gene>
    <name evidence="2" type="ORF">ABIE21_001415</name>
</gene>
<reference evidence="2 3" key="1">
    <citation type="submission" date="2024-06" db="EMBL/GenBank/DDBJ databases">
        <title>Sorghum-associated microbial communities from plants grown in Nebraska, USA.</title>
        <authorList>
            <person name="Schachtman D."/>
        </authorList>
    </citation>
    <scope>NUCLEOTIDE SEQUENCE [LARGE SCALE GENOMIC DNA]</scope>
    <source>
        <strain evidence="2 3">2857</strain>
    </source>
</reference>
<dbReference type="NCBIfam" id="NF033206">
    <property type="entry name" value="ScyE_fam"/>
    <property type="match status" value="1"/>
</dbReference>
<dbReference type="InterPro" id="IPR011042">
    <property type="entry name" value="6-blade_b-propeller_TolB-like"/>
</dbReference>
<evidence type="ECO:0000313" key="2">
    <source>
        <dbReference type="EMBL" id="MET4581925.1"/>
    </source>
</evidence>
<accession>A0ABV2QMW3</accession>
<dbReference type="EMBL" id="JBEPSJ010000001">
    <property type="protein sequence ID" value="MET4581925.1"/>
    <property type="molecule type" value="Genomic_DNA"/>
</dbReference>
<dbReference type="SUPFAM" id="SSF63829">
    <property type="entry name" value="Calcium-dependent phosphotriesterase"/>
    <property type="match status" value="1"/>
</dbReference>
<protein>
    <recommendedName>
        <fullName evidence="4">ScyD/ScyE family protein</fullName>
    </recommendedName>
</protein>
<evidence type="ECO:0000256" key="1">
    <source>
        <dbReference type="SAM" id="SignalP"/>
    </source>
</evidence>
<name>A0ABV2QMW3_9MICO</name>
<feature type="signal peptide" evidence="1">
    <location>
        <begin position="1"/>
        <end position="27"/>
    </location>
</feature>
<feature type="chain" id="PRO_5046711037" description="ScyD/ScyE family protein" evidence="1">
    <location>
        <begin position="28"/>
        <end position="376"/>
    </location>
</feature>
<organism evidence="2 3">
    <name type="scientific">Conyzicola nivalis</name>
    <dbReference type="NCBI Taxonomy" id="1477021"/>
    <lineage>
        <taxon>Bacteria</taxon>
        <taxon>Bacillati</taxon>
        <taxon>Actinomycetota</taxon>
        <taxon>Actinomycetes</taxon>
        <taxon>Micrococcales</taxon>
        <taxon>Microbacteriaceae</taxon>
        <taxon>Conyzicola</taxon>
    </lineage>
</organism>
<dbReference type="Gene3D" id="2.120.10.30">
    <property type="entry name" value="TolB, C-terminal domain"/>
    <property type="match status" value="1"/>
</dbReference>
<proteinExistence type="predicted"/>
<sequence>MRKLALSVSACAVLALAGTAVTAPAWAGGRGAPAPAGDPVTITTGLVTPLSLEVDRQRVSYVSQNFAGQLTRVARDGSTSVLASSRVAGEEIGAVSSRDDVVYYAQVAPDHTSAVMMSVPAAGGTPTPLADLYAHEASANPDSGQSYGFQGLPAECAAQFPPPGPMSPPPTYTGLVDTNPYASLALNNAIFLADAGANAILRVGYDGTVSTVAVLPPQAPIVATPEILESAGLPACAAGYGYIAEPVPTDVEIGPDGWLYVTTLPGGPEDPTLGARGNVYKVNQKTGEVRLVAGGFTTATGLAVDPSGRIYVAELFGGPAGGGQISVLEKKSSTPVVLTEVTSPSAIEVRSNRLFVTTDALSETGGASLSLIEVTG</sequence>
<keyword evidence="1" id="KW-0732">Signal</keyword>
<dbReference type="Proteomes" id="UP001549257">
    <property type="component" value="Unassembled WGS sequence"/>
</dbReference>